<dbReference type="SMART" id="SM00146">
    <property type="entry name" value="PI3Kc"/>
    <property type="match status" value="1"/>
</dbReference>
<organism evidence="3 5">
    <name type="scientific">Tritrichomonas musculus</name>
    <dbReference type="NCBI Taxonomy" id="1915356"/>
    <lineage>
        <taxon>Eukaryota</taxon>
        <taxon>Metamonada</taxon>
        <taxon>Parabasalia</taxon>
        <taxon>Tritrichomonadida</taxon>
        <taxon>Tritrichomonadidae</taxon>
        <taxon>Tritrichomonas</taxon>
    </lineage>
</organism>
<evidence type="ECO:0000313" key="5">
    <source>
        <dbReference type="Proteomes" id="UP001470230"/>
    </source>
</evidence>
<dbReference type="Gene3D" id="3.30.1010.10">
    <property type="entry name" value="Phosphatidylinositol 3-kinase Catalytic Subunit, Chain A, domain 4"/>
    <property type="match status" value="1"/>
</dbReference>
<name>A0ABR2GMM9_9EUKA</name>
<evidence type="ECO:0000259" key="2">
    <source>
        <dbReference type="PROSITE" id="PS50290"/>
    </source>
</evidence>
<proteinExistence type="predicted"/>
<dbReference type="Proteomes" id="UP001470230">
    <property type="component" value="Unassembled WGS sequence"/>
</dbReference>
<dbReference type="PANTHER" id="PTHR11139:SF9">
    <property type="entry name" value="SERINE_THREONINE-PROTEIN KINASE MTOR"/>
    <property type="match status" value="1"/>
</dbReference>
<keyword evidence="5" id="KW-1185">Reference proteome</keyword>
<dbReference type="InterPro" id="IPR003152">
    <property type="entry name" value="FATC_dom"/>
</dbReference>
<evidence type="ECO:0000313" key="4">
    <source>
        <dbReference type="EMBL" id="KAK8836477.1"/>
    </source>
</evidence>
<feature type="chain" id="PRO_5045031628" description="PI3K/PI4K catalytic domain-containing protein" evidence="1">
    <location>
        <begin position="26"/>
        <end position="2300"/>
    </location>
</feature>
<accession>A0ABR2GMM9</accession>
<comment type="caution">
    <text evidence="3">The sequence shown here is derived from an EMBL/GenBank/DDBJ whole genome shotgun (WGS) entry which is preliminary data.</text>
</comment>
<dbReference type="InterPro" id="IPR000403">
    <property type="entry name" value="PI3/4_kinase_cat_dom"/>
</dbReference>
<dbReference type="SUPFAM" id="SSF56112">
    <property type="entry name" value="Protein kinase-like (PK-like)"/>
    <property type="match status" value="1"/>
</dbReference>
<dbReference type="PANTHER" id="PTHR11139">
    <property type="entry name" value="ATAXIA TELANGIECTASIA MUTATED ATM -RELATED"/>
    <property type="match status" value="1"/>
</dbReference>
<dbReference type="InterPro" id="IPR011009">
    <property type="entry name" value="Kinase-like_dom_sf"/>
</dbReference>
<dbReference type="EMBL" id="JAPFFF010000065">
    <property type="protein sequence ID" value="KAK8836477.1"/>
    <property type="molecule type" value="Genomic_DNA"/>
</dbReference>
<dbReference type="Gene3D" id="1.10.1070.11">
    <property type="entry name" value="Phosphatidylinositol 3-/4-kinase, catalytic domain"/>
    <property type="match status" value="1"/>
</dbReference>
<feature type="signal peptide" evidence="1">
    <location>
        <begin position="1"/>
        <end position="25"/>
    </location>
</feature>
<dbReference type="EMBL" id="JAPFFF010000217">
    <property type="protein sequence ID" value="KAK8835177.1"/>
    <property type="molecule type" value="Genomic_DNA"/>
</dbReference>
<dbReference type="InterPro" id="IPR036940">
    <property type="entry name" value="PI3/4_kinase_cat_sf"/>
</dbReference>
<reference evidence="3 5" key="1">
    <citation type="submission" date="2024-04" db="EMBL/GenBank/DDBJ databases">
        <title>Tritrichomonas musculus Genome.</title>
        <authorList>
            <person name="Alves-Ferreira E."/>
            <person name="Grigg M."/>
            <person name="Lorenzi H."/>
            <person name="Galac M."/>
        </authorList>
    </citation>
    <scope>NUCLEOTIDE SEQUENCE [LARGE SCALE GENOMIC DNA]</scope>
    <source>
        <strain evidence="3 5">EAF2021</strain>
    </source>
</reference>
<gene>
    <name evidence="3" type="ORF">M9Y10_017306</name>
    <name evidence="4" type="ORF">M9Y10_037736</name>
</gene>
<evidence type="ECO:0000313" key="3">
    <source>
        <dbReference type="EMBL" id="KAK8835177.1"/>
    </source>
</evidence>
<keyword evidence="1" id="KW-0732">Signal</keyword>
<dbReference type="SMART" id="SM01343">
    <property type="entry name" value="FATC"/>
    <property type="match status" value="1"/>
</dbReference>
<sequence>MHFIFLFEISLFFNVYFLYIEKVDCEKICTDYKFFKKTILRKWSGFNEYSYQIEEKKLFDSIQSLLQIPLPNSNLHNQNITEDNIIRALFGIKILSRYSLLYREDCTFFYYIIISNLPKSIQKRKFLIKHLIKESQNQVNLETDIKNQIFQSSITKQYSIESTENTLIYINFLLQYSPDFFYQISSEIFSQLFRIIQENDYKLDFSYNFQKFTHFTTDKKCFSNNAIDLFHQIFTKEKMVDLQSIEMRQLFEWKSIQKAFATICVLIETGKHFVGPNFNIIYQFIKYKKNSDEEVQCIITRILIIMTTIQDDIMNNDLLNNIFEFDSNLSEIVICGKLQNLKLLIQLNHQILNTVNQKVITEIIFNCFEKKSEMISFNCLDLLNSCLLFNAKEKVNYFEINYERFDRFFELKIHFEFNEIVKLMFENNQEKLINELFNLFDSNPLDILNFFIKNDSINFMKKISQNSKENFFKYFCELKRNPNEQIRSLVPYASLQLFPHLFFTFDNLYNILLCDSSLPMKFSTLHCFNCFLNQVQIDDYPKLEINSFEKMKNLFKRILNDDLSTKNIQFEIIVLLKKYSNEFNFYEVFEPFLNYFKSFSKKEEVSKVVFDIEKYSVNLRKLSNLAECLPLIIESFPKLFENHIQYFYEFSIDFLQVTSKFKDKEYKNKTKLSFNQSLITIFQQKYKDTIKCSFLKAIQLLVMNNFMSAKSYLDEIIEFCIDDLYYGSNEDETFYLLSLIEGCLHKVGIEEALNYNKTRNQTNLFKIIFDTGSRFTSTTILKLVFRILSFIGARPLPEKEIPIYDVYDENYELNGLLQNEMTNYSNEERQENISYIICSNSLFHILNDEAKKNVHFAALETLVSNMGITFCQKIYDDFPRAFRCYKKLLHNICKEEKKKFVVLLDSMCNIQINVIKNYIFEMVKALIELWDYDSIEIVKSFSSHFESLLKPYLNDIIPMIRNYPDIDVSIDVLIHIYLHCLRDSTDENVLNFDVISIIIKMVENGKYQGLSAIKKLLPYINNLYKYIPSIVEISINCINKFKTSEENHKYLVSAVKLLHELISYESPSYSSLLNNFRQVIKKTIRPFIGFTVQIKKGDFHKKKKLLIECDSNLNLNESETSSLFLSSEFNIEYFTSLLFSIKNYNLNKVKSIYIEKWLNEVVLFCIQNSPITIIRNCSSISEKDESFALSLFNIAFHSCYNEFLSFGYEEAENTSDDILSFLIELLKATNISSESHLIIANLIEYLDREGDITFDLSNLNIPITTLFSREPTLSLRFSLLHFERTFSLFTRMNKKISNSRIEDKLKNAAIDLGQAYLNAGSLDEYQSFSRFITNRVKNLSPLNSTVKYHLPIFANSISDNHHLKKANNLFVLKDWKHFNKEIEKFHYKIISHLYKTASLIQQSWSENRAKLTNEINKEINLGFEEIVREGCCHFSQGFSSVLQYIIYGQQLIELQEMFLSNNQLNNFQYRFKNSEKILNYFPQIILLRMSSKSDTQSSFNEKYELISDFRKSNKIETMKTFYKYFYPQKAYVPIEIEYEMMYYKLINNIAKESEFDSLLARAKKKNNNDLIEKIKYQKSLFFTRDKSKLKDIIFLCEGIDNIEAKNLWSFANLNLFETSNRNDIQLLNNAIIGFIECSLKSDQMRTSQMMMIVSLLFKYFNSNIESASQFQIECIKEELIKIPNHFYLEIISQVISYIPTLQECQFKDYINELLYEIMKEFPQGVIFDYSLSLFPDNEIINGQLIFSPLNEVKLKLCREDSLYKRIFNESFKLTKNLYKATTDIHVTIYEFLEKVLSFLTQFEECEIEEDEISFFIENTLEIFIKEHLFHLKCYYSQTYEKERYEPNLIEKTFLDDFEQAFDAFSYSIEILKENLLNYNFDSKKSEIKILMNEVKSRFDDIYLFIKYYRKEIDTSLYDLSPKIKEMNNLNLPVFGTYRYNEEIIFIKEINQEITIFDSLKYSKKITVIGSDGHYYSFIMKITEFLVLDQRIMIFNHFLNRYLFTKLKTYSITPLTLKLCVIQYVNGMTTLNQMIIDYRKKVGSHKYDDEKCLLSIESNFFNQELNNNKQQEDEEYCYHLYDKLSLIQHLEIFRYLNQITKERMNDLRESIWSISTTSEKWFESTINYTLTCSVSSIVGHLIGLGDRNLNSIMINKENGYLMHIDFCDSFEYSEKVPFRMTRNLVSAFGPCGTEGTFSEKCEETLSLIRTNKEIIMNTMKVFIELPLIGRNRKNKILSQMRDDGIISKILSDKFNGTDRNVISCEDETESFSIRDQVKMLILQASDEYKLSQSSSYWCPWI</sequence>
<dbReference type="Pfam" id="PF00454">
    <property type="entry name" value="PI3_PI4_kinase"/>
    <property type="match status" value="1"/>
</dbReference>
<dbReference type="PROSITE" id="PS50290">
    <property type="entry name" value="PI3_4_KINASE_3"/>
    <property type="match status" value="1"/>
</dbReference>
<dbReference type="InterPro" id="IPR050517">
    <property type="entry name" value="DDR_Repair_Kinase"/>
</dbReference>
<feature type="domain" description="PI3K/PI4K catalytic" evidence="2">
    <location>
        <begin position="1949"/>
        <end position="2278"/>
    </location>
</feature>
<protein>
    <recommendedName>
        <fullName evidence="2">PI3K/PI4K catalytic domain-containing protein</fullName>
    </recommendedName>
</protein>
<evidence type="ECO:0000256" key="1">
    <source>
        <dbReference type="SAM" id="SignalP"/>
    </source>
</evidence>
<dbReference type="SUPFAM" id="SSF48371">
    <property type="entry name" value="ARM repeat"/>
    <property type="match status" value="1"/>
</dbReference>
<dbReference type="InterPro" id="IPR016024">
    <property type="entry name" value="ARM-type_fold"/>
</dbReference>